<evidence type="ECO:0000256" key="6">
    <source>
        <dbReference type="ARBA" id="ARBA00022741"/>
    </source>
</evidence>
<proteinExistence type="inferred from homology"/>
<dbReference type="InterPro" id="IPR004527">
    <property type="entry name" value="Glu-tRNA-ligase_bac/mito"/>
</dbReference>
<feature type="short sequence motif" description="'KMSKS' region" evidence="10">
    <location>
        <begin position="238"/>
        <end position="242"/>
    </location>
</feature>
<evidence type="ECO:0000256" key="10">
    <source>
        <dbReference type="HAMAP-Rule" id="MF_00022"/>
    </source>
</evidence>
<feature type="binding site" evidence="10">
    <location>
        <position position="241"/>
    </location>
    <ligand>
        <name>ATP</name>
        <dbReference type="ChEBI" id="CHEBI:30616"/>
    </ligand>
</feature>
<evidence type="ECO:0000256" key="1">
    <source>
        <dbReference type="ARBA" id="ARBA00004496"/>
    </source>
</evidence>
<comment type="catalytic activity">
    <reaction evidence="10">
        <text>tRNA(Glu) + L-glutamate + ATP = L-glutamyl-tRNA(Glu) + AMP + diphosphate</text>
        <dbReference type="Rhea" id="RHEA:23540"/>
        <dbReference type="Rhea" id="RHEA-COMP:9663"/>
        <dbReference type="Rhea" id="RHEA-COMP:9680"/>
        <dbReference type="ChEBI" id="CHEBI:29985"/>
        <dbReference type="ChEBI" id="CHEBI:30616"/>
        <dbReference type="ChEBI" id="CHEBI:33019"/>
        <dbReference type="ChEBI" id="CHEBI:78442"/>
        <dbReference type="ChEBI" id="CHEBI:78520"/>
        <dbReference type="ChEBI" id="CHEBI:456215"/>
        <dbReference type="EC" id="6.1.1.17"/>
    </reaction>
</comment>
<dbReference type="HAMAP" id="MF_00022">
    <property type="entry name" value="Glu_tRNA_synth_type1"/>
    <property type="match status" value="1"/>
</dbReference>
<organism evidence="13 14">
    <name type="scientific">Candidatus Sulfobium mesophilum</name>
    <dbReference type="NCBI Taxonomy" id="2016548"/>
    <lineage>
        <taxon>Bacteria</taxon>
        <taxon>Pseudomonadati</taxon>
        <taxon>Nitrospirota</taxon>
        <taxon>Nitrospiria</taxon>
        <taxon>Nitrospirales</taxon>
        <taxon>Nitrospiraceae</taxon>
        <taxon>Candidatus Sulfobium</taxon>
    </lineage>
</organism>
<dbReference type="GO" id="GO:0005829">
    <property type="term" value="C:cytosol"/>
    <property type="evidence" value="ECO:0007669"/>
    <property type="project" value="TreeGrafter"/>
</dbReference>
<keyword evidence="6 10" id="KW-0547">Nucleotide-binding</keyword>
<dbReference type="PANTHER" id="PTHR43311:SF2">
    <property type="entry name" value="GLUTAMATE--TRNA LIGASE, MITOCHONDRIAL-RELATED"/>
    <property type="match status" value="1"/>
</dbReference>
<dbReference type="Proteomes" id="UP000245125">
    <property type="component" value="Unassembled WGS sequence"/>
</dbReference>
<dbReference type="PROSITE" id="PS00178">
    <property type="entry name" value="AA_TRNA_LIGASE_I"/>
    <property type="match status" value="1"/>
</dbReference>
<dbReference type="GO" id="GO:0006424">
    <property type="term" value="P:glutamyl-tRNA aminoacylation"/>
    <property type="evidence" value="ECO:0007669"/>
    <property type="project" value="UniProtKB-UniRule"/>
</dbReference>
<dbReference type="PANTHER" id="PTHR43311">
    <property type="entry name" value="GLUTAMATE--TRNA LIGASE"/>
    <property type="match status" value="1"/>
</dbReference>
<dbReference type="InterPro" id="IPR049940">
    <property type="entry name" value="GluQ/Sye"/>
</dbReference>
<dbReference type="InterPro" id="IPR014729">
    <property type="entry name" value="Rossmann-like_a/b/a_fold"/>
</dbReference>
<dbReference type="GO" id="GO:0005524">
    <property type="term" value="F:ATP binding"/>
    <property type="evidence" value="ECO:0007669"/>
    <property type="project" value="UniProtKB-UniRule"/>
</dbReference>
<comment type="function">
    <text evidence="10">Catalyzes the attachment of glutamate to tRNA(Glu) in a two-step reaction: glutamate is first activated by ATP to form Glu-AMP and then transferred to the acceptor end of tRNA(Glu).</text>
</comment>
<evidence type="ECO:0000313" key="14">
    <source>
        <dbReference type="Proteomes" id="UP000245125"/>
    </source>
</evidence>
<evidence type="ECO:0000256" key="5">
    <source>
        <dbReference type="ARBA" id="ARBA00022598"/>
    </source>
</evidence>
<comment type="subunit">
    <text evidence="3 10">Monomer.</text>
</comment>
<keyword evidence="14" id="KW-1185">Reference proteome</keyword>
<evidence type="ECO:0000256" key="7">
    <source>
        <dbReference type="ARBA" id="ARBA00022840"/>
    </source>
</evidence>
<feature type="domain" description="Glutamyl/glutaminyl-tRNA synthetase class Ib catalytic" evidence="11">
    <location>
        <begin position="4"/>
        <end position="306"/>
    </location>
</feature>
<feature type="short sequence motif" description="'HIGH' region" evidence="10">
    <location>
        <begin position="11"/>
        <end position="21"/>
    </location>
</feature>
<dbReference type="NCBIfam" id="TIGR00464">
    <property type="entry name" value="gltX_bact"/>
    <property type="match status" value="1"/>
</dbReference>
<dbReference type="InterPro" id="IPR045462">
    <property type="entry name" value="aa-tRNA-synth_I_cd-bd"/>
</dbReference>
<protein>
    <recommendedName>
        <fullName evidence="10">Glutamate--tRNA ligase</fullName>
        <ecNumber evidence="10">6.1.1.17</ecNumber>
    </recommendedName>
    <alternativeName>
        <fullName evidence="10">Glutamyl-tRNA synthetase</fullName>
        <shortName evidence="10">GluRS</shortName>
    </alternativeName>
</protein>
<keyword evidence="9 10" id="KW-0030">Aminoacyl-tRNA synthetase</keyword>
<dbReference type="SUPFAM" id="SSF52374">
    <property type="entry name" value="Nucleotidylyl transferase"/>
    <property type="match status" value="1"/>
</dbReference>
<keyword evidence="4 10" id="KW-0963">Cytoplasm</keyword>
<comment type="subcellular location">
    <subcellularLocation>
        <location evidence="1 10">Cytoplasm</location>
    </subcellularLocation>
</comment>
<dbReference type="Gene3D" id="1.10.10.350">
    <property type="match status" value="1"/>
</dbReference>
<dbReference type="Gene3D" id="3.40.50.620">
    <property type="entry name" value="HUPs"/>
    <property type="match status" value="1"/>
</dbReference>
<dbReference type="Pfam" id="PF19269">
    <property type="entry name" value="Anticodon_2"/>
    <property type="match status" value="1"/>
</dbReference>
<dbReference type="Pfam" id="PF00749">
    <property type="entry name" value="tRNA-synt_1c"/>
    <property type="match status" value="1"/>
</dbReference>
<evidence type="ECO:0000313" key="13">
    <source>
        <dbReference type="EMBL" id="SPQ00840.1"/>
    </source>
</evidence>
<dbReference type="InterPro" id="IPR001412">
    <property type="entry name" value="aa-tRNA-synth_I_CS"/>
</dbReference>
<keyword evidence="5 10" id="KW-0436">Ligase</keyword>
<keyword evidence="7 10" id="KW-0067">ATP-binding</keyword>
<dbReference type="SUPFAM" id="SSF48163">
    <property type="entry name" value="An anticodon-binding domain of class I aminoacyl-tRNA synthetases"/>
    <property type="match status" value="1"/>
</dbReference>
<dbReference type="EMBL" id="OUUY01000081">
    <property type="protein sequence ID" value="SPQ00840.1"/>
    <property type="molecule type" value="Genomic_DNA"/>
</dbReference>
<evidence type="ECO:0000256" key="2">
    <source>
        <dbReference type="ARBA" id="ARBA00007894"/>
    </source>
</evidence>
<evidence type="ECO:0000256" key="8">
    <source>
        <dbReference type="ARBA" id="ARBA00022917"/>
    </source>
</evidence>
<dbReference type="InterPro" id="IPR020058">
    <property type="entry name" value="Glu/Gln-tRNA-synth_Ib_cat-dom"/>
</dbReference>
<dbReference type="OrthoDB" id="9807503at2"/>
<dbReference type="InterPro" id="IPR033910">
    <property type="entry name" value="GluRS_core"/>
</dbReference>
<evidence type="ECO:0000256" key="3">
    <source>
        <dbReference type="ARBA" id="ARBA00011245"/>
    </source>
</evidence>
<comment type="similarity">
    <text evidence="2 10">Belongs to the class-I aminoacyl-tRNA synthetase family. Glutamate--tRNA ligase type 1 subfamily.</text>
</comment>
<evidence type="ECO:0000259" key="12">
    <source>
        <dbReference type="Pfam" id="PF19269"/>
    </source>
</evidence>
<gene>
    <name evidence="10 13" type="primary">gltX</name>
    <name evidence="13" type="ORF">NBG4_350005</name>
</gene>
<name>A0A2U3QHJ6_9BACT</name>
<dbReference type="FunFam" id="3.40.50.620:FF:000007">
    <property type="entry name" value="Glutamate--tRNA ligase"/>
    <property type="match status" value="1"/>
</dbReference>
<sequence>MAEEVRVRFAPSPTGYLHIGGARTALFNWLYARNLGGTFILRIEDTDRTRSTDEYIDAIIEGMKWLALDWDEGPYRQTDRFDVYRNYVSKLIDEGKAYNCYCSPEELEARRQEALAQGRTPKYDGRCRNLKEAVAGRVPAVRFRMPQEGYTVVDDMIRGKVEFENSQLDDLIILRSDGTPTYNFTVVVDDVDMKITHVIRGDDHLNNTPKQMQLYSAFGYPMPKFAHLPMILGADKTRLSKRHGATSVMAYHEMGYLPDALINYLVRLGWSYGDQEVFTREELIKYFNFDNVGKAAAVFNPEKLLWLNQQYIMSLSPETLSELVVPFLRKENLISEGQSLDMGWLARAVRTLQERSKTLVELAKVLRYYIVEYVGYDEKAKNKFLNEKSLSLLIELKETLGGLSVFSHDSIEGIFRSIVEKHGIKLGGLAQPVRVAMTGGTESPGIFEVLEIMGKEKTIKRLQRAIETIEGKK</sequence>
<dbReference type="EC" id="6.1.1.17" evidence="10"/>
<dbReference type="GO" id="GO:0004818">
    <property type="term" value="F:glutamate-tRNA ligase activity"/>
    <property type="evidence" value="ECO:0007669"/>
    <property type="project" value="UniProtKB-UniRule"/>
</dbReference>
<dbReference type="CDD" id="cd00808">
    <property type="entry name" value="GluRS_core"/>
    <property type="match status" value="1"/>
</dbReference>
<accession>A0A2U3QHJ6</accession>
<dbReference type="InterPro" id="IPR020751">
    <property type="entry name" value="aa-tRNA-synth_I_codon-bd_sub2"/>
</dbReference>
<comment type="caution">
    <text evidence="10">Lacks conserved residue(s) required for the propagation of feature annotation.</text>
</comment>
<dbReference type="GO" id="GO:0008270">
    <property type="term" value="F:zinc ion binding"/>
    <property type="evidence" value="ECO:0007669"/>
    <property type="project" value="InterPro"/>
</dbReference>
<dbReference type="AlphaFoldDB" id="A0A2U3QHJ6"/>
<feature type="domain" description="Aminoacyl-tRNA synthetase class I anticodon-binding" evidence="12">
    <location>
        <begin position="320"/>
        <end position="466"/>
    </location>
</feature>
<reference evidence="14" key="1">
    <citation type="submission" date="2018-03" db="EMBL/GenBank/DDBJ databases">
        <authorList>
            <person name="Zecchin S."/>
        </authorList>
    </citation>
    <scope>NUCLEOTIDE SEQUENCE [LARGE SCALE GENOMIC DNA]</scope>
</reference>
<evidence type="ECO:0000259" key="11">
    <source>
        <dbReference type="Pfam" id="PF00749"/>
    </source>
</evidence>
<dbReference type="InterPro" id="IPR008925">
    <property type="entry name" value="aa_tRNA-synth_I_cd-bd_sf"/>
</dbReference>
<dbReference type="InterPro" id="IPR000924">
    <property type="entry name" value="Glu/Gln-tRNA-synth"/>
</dbReference>
<dbReference type="GO" id="GO:0000049">
    <property type="term" value="F:tRNA binding"/>
    <property type="evidence" value="ECO:0007669"/>
    <property type="project" value="InterPro"/>
</dbReference>
<evidence type="ECO:0000256" key="4">
    <source>
        <dbReference type="ARBA" id="ARBA00022490"/>
    </source>
</evidence>
<evidence type="ECO:0000256" key="9">
    <source>
        <dbReference type="ARBA" id="ARBA00023146"/>
    </source>
</evidence>
<dbReference type="PRINTS" id="PR00987">
    <property type="entry name" value="TRNASYNTHGLU"/>
</dbReference>
<keyword evidence="8 10" id="KW-0648">Protein biosynthesis</keyword>